<evidence type="ECO:0000313" key="2">
    <source>
        <dbReference type="Proteomes" id="UP000190150"/>
    </source>
</evidence>
<keyword evidence="2" id="KW-1185">Reference proteome</keyword>
<protein>
    <submittedName>
        <fullName evidence="1">Uncharacterized protein</fullName>
    </submittedName>
</protein>
<proteinExistence type="predicted"/>
<organism evidence="1 2">
    <name type="scientific">Sphingobacterium nematocida</name>
    <dbReference type="NCBI Taxonomy" id="1513896"/>
    <lineage>
        <taxon>Bacteria</taxon>
        <taxon>Pseudomonadati</taxon>
        <taxon>Bacteroidota</taxon>
        <taxon>Sphingobacteriia</taxon>
        <taxon>Sphingobacteriales</taxon>
        <taxon>Sphingobacteriaceae</taxon>
        <taxon>Sphingobacterium</taxon>
    </lineage>
</organism>
<dbReference type="AlphaFoldDB" id="A0A1T5FJ22"/>
<gene>
    <name evidence="1" type="ORF">SAMN05660841_03320</name>
</gene>
<sequence>MSKNTSAIENSPNNSWFQVLFPKARFIEESKVQPADLFATNGTKDKRVTHLGFATCANRIFLKGEEIIFTNIDQFSGHVNHSRKKF</sequence>
<accession>A0A1T5FJ22</accession>
<evidence type="ECO:0000313" key="1">
    <source>
        <dbReference type="EMBL" id="SKB96145.1"/>
    </source>
</evidence>
<reference evidence="2" key="1">
    <citation type="submission" date="2017-02" db="EMBL/GenBank/DDBJ databases">
        <authorList>
            <person name="Varghese N."/>
            <person name="Submissions S."/>
        </authorList>
    </citation>
    <scope>NUCLEOTIDE SEQUENCE [LARGE SCALE GENOMIC DNA]</scope>
    <source>
        <strain evidence="2">DSM 24091</strain>
    </source>
</reference>
<name>A0A1T5FJ22_9SPHI</name>
<dbReference type="Proteomes" id="UP000190150">
    <property type="component" value="Unassembled WGS sequence"/>
</dbReference>
<dbReference type="EMBL" id="FUZF01000016">
    <property type="protein sequence ID" value="SKB96145.1"/>
    <property type="molecule type" value="Genomic_DNA"/>
</dbReference>